<dbReference type="InterPro" id="IPR035911">
    <property type="entry name" value="MurE/MurF_N"/>
</dbReference>
<comment type="function">
    <text evidence="7">Catalyzes the addition of an amino acid to the nucleotide precursor UDP-N-acetylmuramoyl-L-alanyl-D-glutamate (UMAG) in the biosynthesis of bacterial cell-wall peptidoglycan.</text>
</comment>
<feature type="modified residue" description="N6-carboxylysine" evidence="7">
    <location>
        <position position="244"/>
    </location>
</feature>
<dbReference type="PANTHER" id="PTHR23135:SF4">
    <property type="entry name" value="UDP-N-ACETYLMURAMOYL-L-ALANYL-D-GLUTAMATE--2,6-DIAMINOPIMELATE LIGASE MURE HOMOLOG, CHLOROPLASTIC"/>
    <property type="match status" value="1"/>
</dbReference>
<comment type="caution">
    <text evidence="7">Lacks conserved residue(s) required for the propagation of feature annotation.</text>
</comment>
<dbReference type="Pfam" id="PF02875">
    <property type="entry name" value="Mur_ligase_C"/>
    <property type="match status" value="1"/>
</dbReference>
<dbReference type="Pfam" id="PF01225">
    <property type="entry name" value="Mur_ligase"/>
    <property type="match status" value="1"/>
</dbReference>
<comment type="similarity">
    <text evidence="1 7">Belongs to the MurCDEF family. MurE subfamily.</text>
</comment>
<dbReference type="SUPFAM" id="SSF53244">
    <property type="entry name" value="MurD-like peptide ligases, peptide-binding domain"/>
    <property type="match status" value="1"/>
</dbReference>
<dbReference type="Proteomes" id="UP001501697">
    <property type="component" value="Unassembled WGS sequence"/>
</dbReference>
<dbReference type="InterPro" id="IPR004101">
    <property type="entry name" value="Mur_ligase_C"/>
</dbReference>
<keyword evidence="2 7" id="KW-0132">Cell division</keyword>
<evidence type="ECO:0000256" key="9">
    <source>
        <dbReference type="SAM" id="MobiDB-lite"/>
    </source>
</evidence>
<dbReference type="Gene3D" id="3.40.1390.10">
    <property type="entry name" value="MurE/MurF, N-terminal domain"/>
    <property type="match status" value="1"/>
</dbReference>
<feature type="binding site" evidence="7">
    <location>
        <position position="212"/>
    </location>
    <ligand>
        <name>UDP-N-acetyl-alpha-D-muramoyl-L-alanyl-D-glutamate</name>
        <dbReference type="ChEBI" id="CHEBI:83900"/>
    </ligand>
</feature>
<sequence length="549" mass="58931">MQSDPPANLPPVLRPETPPRRRLDDLVDRFRGELRGDASGVELTGITLATADLRAGDVFVAARGALRHGAEFAQTAADNGAVAVVTDAEGADTAATSGLPVVVVDHPRGIIGDLSAWVYGTGRDDELPLLLGTTGTNGKTSVSHLLEGILSQMGVTTGLSSTAERHIAGQVVVSRLTTPEAYEMHALFALMRERGVEAVAVEVSAQAISRQRVDGIVFDVAGFTNLTHDHLDDYADMREYFEAKIPFFRPDRSRRAVICLDSVPGAEVSARSEVPFVTIATPAIAVDPDVAADWTVTILDERPSGTEFTLSAADGRSLTTVVPVIGPHMAANAGLAIVMILEAGYDWERIARALDGQRIQAHLPGRTQLVSGDRGPAVYVDFGHTPDAFEKTLAAVRRVTPGTVLMLVGADGDRDATKRLDMGRTAVEGSDILIVTDHHPRRENPEQIRRTLLAGARAARPDGDIHEFSPPERAILEAVSMVGDGDAILWAGPGHQDYRDIRGERIPYSARELARRALRAAGWPVPDPTWPVPYPDDETPLSDPTTAWT</sequence>
<dbReference type="HAMAP" id="MF_00208">
    <property type="entry name" value="MurE"/>
    <property type="match status" value="1"/>
</dbReference>
<feature type="binding site" evidence="7">
    <location>
        <position position="48"/>
    </location>
    <ligand>
        <name>UDP-N-acetyl-alpha-D-muramoyl-L-alanyl-D-glutamate</name>
        <dbReference type="ChEBI" id="CHEBI:83900"/>
    </ligand>
</feature>
<feature type="binding site" evidence="7">
    <location>
        <position position="50"/>
    </location>
    <ligand>
        <name>UDP-N-acetyl-alpha-D-muramoyl-L-alanyl-D-glutamate</name>
        <dbReference type="ChEBI" id="CHEBI:83900"/>
    </ligand>
</feature>
<dbReference type="PANTHER" id="PTHR23135">
    <property type="entry name" value="MUR LIGASE FAMILY MEMBER"/>
    <property type="match status" value="1"/>
</dbReference>
<dbReference type="InterPro" id="IPR005761">
    <property type="entry name" value="UDP-N-AcMur-Glu-dNH2Pim_ligase"/>
</dbReference>
<evidence type="ECO:0000256" key="2">
    <source>
        <dbReference type="ARBA" id="ARBA00022618"/>
    </source>
</evidence>
<dbReference type="Gene3D" id="3.90.190.20">
    <property type="entry name" value="Mur ligase, C-terminal domain"/>
    <property type="match status" value="1"/>
</dbReference>
<reference evidence="14" key="1">
    <citation type="journal article" date="2019" name="Int. J. Syst. Evol. Microbiol.">
        <title>The Global Catalogue of Microorganisms (GCM) 10K type strain sequencing project: providing services to taxonomists for standard genome sequencing and annotation.</title>
        <authorList>
            <consortium name="The Broad Institute Genomics Platform"/>
            <consortium name="The Broad Institute Genome Sequencing Center for Infectious Disease"/>
            <person name="Wu L."/>
            <person name="Ma J."/>
        </authorList>
    </citation>
    <scope>NUCLEOTIDE SEQUENCE [LARGE SCALE GENOMIC DNA]</scope>
    <source>
        <strain evidence="14">JCM 16544</strain>
    </source>
</reference>
<accession>A0ABP7AFF2</accession>
<name>A0ABP7AFF2_9MICO</name>
<dbReference type="GO" id="GO:0016874">
    <property type="term" value="F:ligase activity"/>
    <property type="evidence" value="ECO:0007669"/>
    <property type="project" value="UniProtKB-KW"/>
</dbReference>
<dbReference type="InterPro" id="IPR013221">
    <property type="entry name" value="Mur_ligase_cen"/>
</dbReference>
<keyword evidence="7" id="KW-0067">ATP-binding</keyword>
<protein>
    <recommendedName>
        <fullName evidence="7">UDP-N-acetylmuramyl-tripeptide synthetase</fullName>
        <ecNumber evidence="7">6.3.2.-</ecNumber>
    </recommendedName>
    <alternativeName>
        <fullName evidence="7">UDP-MurNAc-tripeptide synthetase</fullName>
    </alternativeName>
</protein>
<feature type="region of interest" description="Disordered" evidence="9">
    <location>
        <begin position="1"/>
        <end position="20"/>
    </location>
</feature>
<feature type="binding site" evidence="7">
    <location>
        <begin position="177"/>
        <end position="178"/>
    </location>
    <ligand>
        <name>UDP-N-acetyl-alpha-D-muramoyl-L-alanyl-D-glutamate</name>
        <dbReference type="ChEBI" id="CHEBI:83900"/>
    </ligand>
</feature>
<dbReference type="NCBIfam" id="TIGR01085">
    <property type="entry name" value="murE"/>
    <property type="match status" value="1"/>
</dbReference>
<keyword evidence="5 7" id="KW-0131">Cell cycle</keyword>
<evidence type="ECO:0000256" key="8">
    <source>
        <dbReference type="RuleBase" id="RU004135"/>
    </source>
</evidence>
<evidence type="ECO:0000259" key="11">
    <source>
        <dbReference type="Pfam" id="PF02875"/>
    </source>
</evidence>
<comment type="cofactor">
    <cofactor evidence="7">
        <name>Mg(2+)</name>
        <dbReference type="ChEBI" id="CHEBI:18420"/>
    </cofactor>
</comment>
<evidence type="ECO:0000259" key="10">
    <source>
        <dbReference type="Pfam" id="PF01225"/>
    </source>
</evidence>
<evidence type="ECO:0000256" key="7">
    <source>
        <dbReference type="HAMAP-Rule" id="MF_00208"/>
    </source>
</evidence>
<dbReference type="RefSeq" id="WP_344737087.1">
    <property type="nucleotide sequence ID" value="NZ_BAAAYU010000003.1"/>
</dbReference>
<comment type="PTM">
    <text evidence="7">Carboxylation is probably crucial for Mg(2+) binding and, consequently, for the gamma-phosphate positioning of ATP.</text>
</comment>
<evidence type="ECO:0000256" key="3">
    <source>
        <dbReference type="ARBA" id="ARBA00022960"/>
    </source>
</evidence>
<feature type="domain" description="Mur ligase N-terminal catalytic" evidence="10">
    <location>
        <begin position="43"/>
        <end position="112"/>
    </location>
</feature>
<keyword evidence="7 13" id="KW-0436">Ligase</keyword>
<keyword evidence="6 7" id="KW-0961">Cell wall biogenesis/degradation</keyword>
<dbReference type="InterPro" id="IPR000713">
    <property type="entry name" value="Mur_ligase_N"/>
</dbReference>
<dbReference type="InterPro" id="IPR036615">
    <property type="entry name" value="Mur_ligase_C_dom_sf"/>
</dbReference>
<dbReference type="EMBL" id="BAAAYU010000003">
    <property type="protein sequence ID" value="GAA3631042.1"/>
    <property type="molecule type" value="Genomic_DNA"/>
</dbReference>
<dbReference type="InterPro" id="IPR036565">
    <property type="entry name" value="Mur-like_cat_sf"/>
</dbReference>
<keyword evidence="7" id="KW-0460">Magnesium</keyword>
<comment type="pathway">
    <text evidence="7 8">Cell wall biogenesis; peptidoglycan biosynthesis.</text>
</comment>
<feature type="binding site" evidence="7">
    <location>
        <begin position="135"/>
        <end position="141"/>
    </location>
    <ligand>
        <name>ATP</name>
        <dbReference type="ChEBI" id="CHEBI:30616"/>
    </ligand>
</feature>
<feature type="region of interest" description="Disordered" evidence="9">
    <location>
        <begin position="525"/>
        <end position="549"/>
    </location>
</feature>
<evidence type="ECO:0000313" key="14">
    <source>
        <dbReference type="Proteomes" id="UP001501697"/>
    </source>
</evidence>
<dbReference type="SUPFAM" id="SSF63418">
    <property type="entry name" value="MurE/MurF N-terminal domain"/>
    <property type="match status" value="1"/>
</dbReference>
<gene>
    <name evidence="7" type="primary">murE</name>
    <name evidence="13" type="ORF">GCM10022200_12340</name>
</gene>
<evidence type="ECO:0000256" key="1">
    <source>
        <dbReference type="ARBA" id="ARBA00005898"/>
    </source>
</evidence>
<feature type="domain" description="Mur ligase C-terminal" evidence="11">
    <location>
        <begin position="365"/>
        <end position="493"/>
    </location>
</feature>
<evidence type="ECO:0000256" key="4">
    <source>
        <dbReference type="ARBA" id="ARBA00022984"/>
    </source>
</evidence>
<dbReference type="EC" id="6.3.2.-" evidence="7"/>
<dbReference type="SUPFAM" id="SSF53623">
    <property type="entry name" value="MurD-like peptide ligases, catalytic domain"/>
    <property type="match status" value="1"/>
</dbReference>
<keyword evidence="7" id="KW-0547">Nucleotide-binding</keyword>
<keyword evidence="4 7" id="KW-0573">Peptidoglycan synthesis</keyword>
<comment type="caution">
    <text evidence="13">The sequence shown here is derived from an EMBL/GenBank/DDBJ whole genome shotgun (WGS) entry which is preliminary data.</text>
</comment>
<evidence type="ECO:0000256" key="6">
    <source>
        <dbReference type="ARBA" id="ARBA00023316"/>
    </source>
</evidence>
<dbReference type="Pfam" id="PF08245">
    <property type="entry name" value="Mur_ligase_M"/>
    <property type="match status" value="1"/>
</dbReference>
<evidence type="ECO:0000313" key="13">
    <source>
        <dbReference type="EMBL" id="GAA3631042.1"/>
    </source>
</evidence>
<keyword evidence="14" id="KW-1185">Reference proteome</keyword>
<keyword evidence="7" id="KW-0963">Cytoplasm</keyword>
<keyword evidence="3 7" id="KW-0133">Cell shape</keyword>
<evidence type="ECO:0000256" key="5">
    <source>
        <dbReference type="ARBA" id="ARBA00023306"/>
    </source>
</evidence>
<dbReference type="Gene3D" id="3.40.1190.10">
    <property type="entry name" value="Mur-like, catalytic domain"/>
    <property type="match status" value="1"/>
</dbReference>
<feature type="binding site" evidence="7">
    <location>
        <position position="204"/>
    </location>
    <ligand>
        <name>UDP-N-acetyl-alpha-D-muramoyl-L-alanyl-D-glutamate</name>
        <dbReference type="ChEBI" id="CHEBI:83900"/>
    </ligand>
</feature>
<proteinExistence type="inferred from homology"/>
<comment type="subcellular location">
    <subcellularLocation>
        <location evidence="7 8">Cytoplasm</location>
    </subcellularLocation>
</comment>
<organism evidence="13 14">
    <name type="scientific">Microbacterium awajiense</name>
    <dbReference type="NCBI Taxonomy" id="415214"/>
    <lineage>
        <taxon>Bacteria</taxon>
        <taxon>Bacillati</taxon>
        <taxon>Actinomycetota</taxon>
        <taxon>Actinomycetes</taxon>
        <taxon>Micrococcales</taxon>
        <taxon>Microbacteriaceae</taxon>
        <taxon>Microbacterium</taxon>
    </lineage>
</organism>
<evidence type="ECO:0000259" key="12">
    <source>
        <dbReference type="Pfam" id="PF08245"/>
    </source>
</evidence>
<feature type="domain" description="Mur ligase central" evidence="12">
    <location>
        <begin position="134"/>
        <end position="339"/>
    </location>
</feature>
<feature type="compositionally biased region" description="Pro residues" evidence="9">
    <location>
        <begin position="525"/>
        <end position="534"/>
    </location>
</feature>